<dbReference type="EMBL" id="CP015625">
    <property type="protein sequence ID" value="AQT46398.1"/>
    <property type="molecule type" value="Genomic_DNA"/>
</dbReference>
<dbReference type="KEGG" id="bapi:BBC0122_002600"/>
<name>A0A1U9MF84_9HYPH</name>
<reference evidence="1 2" key="1">
    <citation type="submission" date="2016-11" db="EMBL/GenBank/DDBJ databases">
        <title>Comparative genomics of Bartonella apis.</title>
        <authorList>
            <person name="Engel P."/>
        </authorList>
    </citation>
    <scope>NUCLEOTIDE SEQUENCE [LARGE SCALE GENOMIC DNA]</scope>
    <source>
        <strain evidence="1 2">BBC0122</strain>
    </source>
</reference>
<evidence type="ECO:0000313" key="1">
    <source>
        <dbReference type="EMBL" id="AQT46398.1"/>
    </source>
</evidence>
<dbReference type="PROSITE" id="PS51257">
    <property type="entry name" value="PROKAR_LIPOPROTEIN"/>
    <property type="match status" value="1"/>
</dbReference>
<accession>A0A1U9MF84</accession>
<sequence>MSGRDNKIRKEPESAAIFSGCDHALTGFVVAGCVVEGSVEKLRF</sequence>
<evidence type="ECO:0000313" key="2">
    <source>
        <dbReference type="Proteomes" id="UP000189632"/>
    </source>
</evidence>
<proteinExistence type="predicted"/>
<gene>
    <name evidence="1" type="ORF">BBC0122_002600</name>
</gene>
<dbReference type="Proteomes" id="UP000189632">
    <property type="component" value="Chromosome"/>
</dbReference>
<organism evidence="1 2">
    <name type="scientific">Bartonella choladocola</name>
    <dbReference type="NCBI Taxonomy" id="2750995"/>
    <lineage>
        <taxon>Bacteria</taxon>
        <taxon>Pseudomonadati</taxon>
        <taxon>Pseudomonadota</taxon>
        <taxon>Alphaproteobacteria</taxon>
        <taxon>Hyphomicrobiales</taxon>
        <taxon>Bartonellaceae</taxon>
        <taxon>Bartonella</taxon>
    </lineage>
</organism>
<protein>
    <submittedName>
        <fullName evidence="1">Uncharacterized protein</fullName>
    </submittedName>
</protein>
<keyword evidence="2" id="KW-1185">Reference proteome</keyword>
<dbReference type="AlphaFoldDB" id="A0A1U9MF84"/>